<feature type="transmembrane region" description="Helical" evidence="1">
    <location>
        <begin position="57"/>
        <end position="76"/>
    </location>
</feature>
<organism evidence="2">
    <name type="scientific">viral metagenome</name>
    <dbReference type="NCBI Taxonomy" id="1070528"/>
    <lineage>
        <taxon>unclassified sequences</taxon>
        <taxon>metagenomes</taxon>
        <taxon>organismal metagenomes</taxon>
    </lineage>
</organism>
<keyword evidence="1" id="KW-0812">Transmembrane</keyword>
<accession>A0A6C0ERG0</accession>
<proteinExistence type="predicted"/>
<evidence type="ECO:0000313" key="2">
    <source>
        <dbReference type="EMBL" id="QHT31617.1"/>
    </source>
</evidence>
<name>A0A6C0ERG0_9ZZZZ</name>
<keyword evidence="1" id="KW-1133">Transmembrane helix</keyword>
<sequence length="81" mass="9697">MSNYTFFTSNNNKIIFNDTYNDEIDKRRVELDKRLNILYKNRDVIKNTQQKEIDANVYANIMLTVLGTCLLYFSFFKVIQD</sequence>
<reference evidence="2" key="1">
    <citation type="journal article" date="2020" name="Nature">
        <title>Giant virus diversity and host interactions through global metagenomics.</title>
        <authorList>
            <person name="Schulz F."/>
            <person name="Roux S."/>
            <person name="Paez-Espino D."/>
            <person name="Jungbluth S."/>
            <person name="Walsh D.A."/>
            <person name="Denef V.J."/>
            <person name="McMahon K.D."/>
            <person name="Konstantinidis K.T."/>
            <person name="Eloe-Fadrosh E.A."/>
            <person name="Kyrpides N.C."/>
            <person name="Woyke T."/>
        </authorList>
    </citation>
    <scope>NUCLEOTIDE SEQUENCE</scope>
    <source>
        <strain evidence="2">GVMAG-M-3300009155-48</strain>
    </source>
</reference>
<protein>
    <submittedName>
        <fullName evidence="2">Uncharacterized protein</fullName>
    </submittedName>
</protein>
<dbReference type="AlphaFoldDB" id="A0A6C0ERG0"/>
<keyword evidence="1" id="KW-0472">Membrane</keyword>
<dbReference type="EMBL" id="MN738924">
    <property type="protein sequence ID" value="QHT31617.1"/>
    <property type="molecule type" value="Genomic_DNA"/>
</dbReference>
<evidence type="ECO:0000256" key="1">
    <source>
        <dbReference type="SAM" id="Phobius"/>
    </source>
</evidence>